<name>A0A1V1P2F5_9BACT</name>
<dbReference type="InterPro" id="IPR036736">
    <property type="entry name" value="ACP-like_sf"/>
</dbReference>
<comment type="caution">
    <text evidence="2">The sequence shown here is derived from an EMBL/GenBank/DDBJ whole genome shotgun (WGS) entry which is preliminary data.</text>
</comment>
<dbReference type="PROSITE" id="PS50075">
    <property type="entry name" value="CARRIER"/>
    <property type="match status" value="1"/>
</dbReference>
<reference evidence="3" key="1">
    <citation type="submission" date="2012-11" db="EMBL/GenBank/DDBJ databases">
        <authorList>
            <person name="Lucero-Rivera Y.E."/>
            <person name="Tovar-Ramirez D."/>
        </authorList>
    </citation>
    <scope>NUCLEOTIDE SEQUENCE [LARGE SCALE GENOMIC DNA]</scope>
    <source>
        <strain evidence="3">Araruama</strain>
    </source>
</reference>
<protein>
    <submittedName>
        <fullName evidence="2">Acyl carrier protein</fullName>
    </submittedName>
</protein>
<dbReference type="InterPro" id="IPR009081">
    <property type="entry name" value="PP-bd_ACP"/>
</dbReference>
<dbReference type="AlphaFoldDB" id="A0A1V1P2F5"/>
<gene>
    <name evidence="2" type="ORF">OMM_09973</name>
</gene>
<accession>A0A1V1P2F5</accession>
<sequence>MSKDDMETIQETIYEILRDILDIEKKDIQLETFLIRDLDAESIDLLELAVSINQQFNITVNEDELFLRKLRLFLETDSLDNPEKILQEKYPFLTSERITQILEDLADGPVLKVKDIIHYVSYTR</sequence>
<dbReference type="Gene3D" id="1.10.1200.10">
    <property type="entry name" value="ACP-like"/>
    <property type="match status" value="1"/>
</dbReference>
<dbReference type="EMBL" id="ATBP01000767">
    <property type="protein sequence ID" value="ETR69000.1"/>
    <property type="molecule type" value="Genomic_DNA"/>
</dbReference>
<evidence type="ECO:0000313" key="2">
    <source>
        <dbReference type="EMBL" id="ETR69000.1"/>
    </source>
</evidence>
<evidence type="ECO:0000259" key="1">
    <source>
        <dbReference type="PROSITE" id="PS50075"/>
    </source>
</evidence>
<dbReference type="Proteomes" id="UP000189670">
    <property type="component" value="Unassembled WGS sequence"/>
</dbReference>
<proteinExistence type="predicted"/>
<dbReference type="Pfam" id="PF00550">
    <property type="entry name" value="PP-binding"/>
    <property type="match status" value="1"/>
</dbReference>
<dbReference type="SUPFAM" id="SSF47336">
    <property type="entry name" value="ACP-like"/>
    <property type="match status" value="1"/>
</dbReference>
<organism evidence="2 3">
    <name type="scientific">Candidatus Magnetoglobus multicellularis str. Araruama</name>
    <dbReference type="NCBI Taxonomy" id="890399"/>
    <lineage>
        <taxon>Bacteria</taxon>
        <taxon>Pseudomonadati</taxon>
        <taxon>Thermodesulfobacteriota</taxon>
        <taxon>Desulfobacteria</taxon>
        <taxon>Desulfobacterales</taxon>
        <taxon>Desulfobacteraceae</taxon>
        <taxon>Candidatus Magnetoglobus</taxon>
    </lineage>
</organism>
<feature type="domain" description="Carrier" evidence="1">
    <location>
        <begin position="4"/>
        <end position="90"/>
    </location>
</feature>
<evidence type="ECO:0000313" key="3">
    <source>
        <dbReference type="Proteomes" id="UP000189670"/>
    </source>
</evidence>